<dbReference type="RefSeq" id="XP_003747894.1">
    <property type="nucleotide sequence ID" value="XM_003747846.1"/>
</dbReference>
<evidence type="ECO:0000256" key="1">
    <source>
        <dbReference type="SAM" id="MobiDB-lite"/>
    </source>
</evidence>
<dbReference type="PANTHER" id="PTHR35268">
    <property type="entry name" value="PROTEIN CCSMST1"/>
    <property type="match status" value="1"/>
</dbReference>
<protein>
    <submittedName>
        <fullName evidence="3">Uncharacterized protein LOC100906756</fullName>
    </submittedName>
</protein>
<keyword evidence="2" id="KW-1185">Reference proteome</keyword>
<sequence>MLRRSITLIRPLASSKTSVPRPFSTTNRLLKDDKKKNEDEDEIDNEPYEYSTSDAAKWKAEYTNHPKTDAPDIQGPIVAVSLSVFMLYFALIREENDIDERLYQPLEVTLTGLQKPE</sequence>
<accession>A0AAJ6W094</accession>
<dbReference type="InterPro" id="IPR029160">
    <property type="entry name" value="UQCC4"/>
</dbReference>
<proteinExistence type="predicted"/>
<feature type="region of interest" description="Disordered" evidence="1">
    <location>
        <begin position="15"/>
        <end position="50"/>
    </location>
</feature>
<feature type="compositionally biased region" description="Polar residues" evidence="1">
    <location>
        <begin position="15"/>
        <end position="28"/>
    </location>
</feature>
<dbReference type="KEGG" id="goe:100906756"/>
<dbReference type="Pfam" id="PF15013">
    <property type="entry name" value="CCSMST1"/>
    <property type="match status" value="1"/>
</dbReference>
<dbReference type="AlphaFoldDB" id="A0AAJ6W094"/>
<gene>
    <name evidence="3" type="primary">LOC100906756</name>
</gene>
<dbReference type="GeneID" id="100906756"/>
<dbReference type="PANTHER" id="PTHR35268:SF1">
    <property type="entry name" value="UBIQUINOL-CYTOCHROME-C REDUCTASE COMPLEX ASSEMBLY FACTOR 4"/>
    <property type="match status" value="1"/>
</dbReference>
<evidence type="ECO:0000313" key="3">
    <source>
        <dbReference type="RefSeq" id="XP_003747894.1"/>
    </source>
</evidence>
<organism evidence="2 3">
    <name type="scientific">Galendromus occidentalis</name>
    <name type="common">western predatory mite</name>
    <dbReference type="NCBI Taxonomy" id="34638"/>
    <lineage>
        <taxon>Eukaryota</taxon>
        <taxon>Metazoa</taxon>
        <taxon>Ecdysozoa</taxon>
        <taxon>Arthropoda</taxon>
        <taxon>Chelicerata</taxon>
        <taxon>Arachnida</taxon>
        <taxon>Acari</taxon>
        <taxon>Parasitiformes</taxon>
        <taxon>Mesostigmata</taxon>
        <taxon>Gamasina</taxon>
        <taxon>Phytoseioidea</taxon>
        <taxon>Phytoseiidae</taxon>
        <taxon>Typhlodrominae</taxon>
        <taxon>Galendromus</taxon>
    </lineage>
</organism>
<reference evidence="3" key="1">
    <citation type="submission" date="2025-08" db="UniProtKB">
        <authorList>
            <consortium name="RefSeq"/>
        </authorList>
    </citation>
    <scope>IDENTIFICATION</scope>
</reference>
<feature type="compositionally biased region" description="Basic and acidic residues" evidence="1">
    <location>
        <begin position="29"/>
        <end position="38"/>
    </location>
</feature>
<evidence type="ECO:0000313" key="2">
    <source>
        <dbReference type="Proteomes" id="UP000694867"/>
    </source>
</evidence>
<name>A0AAJ6W094_9ACAR</name>
<dbReference type="Proteomes" id="UP000694867">
    <property type="component" value="Unplaced"/>
</dbReference>